<organism evidence="3 4">
    <name type="scientific">Polypedilum vanderplanki</name>
    <name type="common">Sleeping chironomid midge</name>
    <dbReference type="NCBI Taxonomy" id="319348"/>
    <lineage>
        <taxon>Eukaryota</taxon>
        <taxon>Metazoa</taxon>
        <taxon>Ecdysozoa</taxon>
        <taxon>Arthropoda</taxon>
        <taxon>Hexapoda</taxon>
        <taxon>Insecta</taxon>
        <taxon>Pterygota</taxon>
        <taxon>Neoptera</taxon>
        <taxon>Endopterygota</taxon>
        <taxon>Diptera</taxon>
        <taxon>Nematocera</taxon>
        <taxon>Chironomoidea</taxon>
        <taxon>Chironomidae</taxon>
        <taxon>Chironominae</taxon>
        <taxon>Polypedilum</taxon>
        <taxon>Polypedilum</taxon>
    </lineage>
</organism>
<evidence type="ECO:0000259" key="2">
    <source>
        <dbReference type="Pfam" id="PF02221"/>
    </source>
</evidence>
<reference evidence="3" key="1">
    <citation type="submission" date="2021-03" db="EMBL/GenBank/DDBJ databases">
        <title>Chromosome level genome of the anhydrobiotic midge Polypedilum vanderplanki.</title>
        <authorList>
            <person name="Yoshida Y."/>
            <person name="Kikawada T."/>
            <person name="Gusev O."/>
        </authorList>
    </citation>
    <scope>NUCLEOTIDE SEQUENCE</scope>
    <source>
        <strain evidence="3">NIAS01</strain>
        <tissue evidence="3">Whole body or cell culture</tissue>
    </source>
</reference>
<accession>A0A9J6BU05</accession>
<dbReference type="EMBL" id="JADBJN010000003">
    <property type="protein sequence ID" value="KAG5673375.1"/>
    <property type="molecule type" value="Genomic_DNA"/>
</dbReference>
<gene>
    <name evidence="3" type="ORF">PVAND_003431</name>
</gene>
<dbReference type="InterPro" id="IPR014756">
    <property type="entry name" value="Ig_E-set"/>
</dbReference>
<sequence length="153" mass="16797">MFRVLIFTVLFTATVVNAFWTACGGSATTHEVTSNVCSGDRCNVVRGQTMIANTTISFAEPHHQLTVRVRTVLLGITITLPLTPEAEDACRGIFIQGSVFHGCPVTVGTRFNWVMETQIPQNIPAFQNNIVYTELLDHNDEIVSCSRLLATVV</sequence>
<dbReference type="Gene3D" id="2.60.40.770">
    <property type="match status" value="1"/>
</dbReference>
<dbReference type="PROSITE" id="PS51257">
    <property type="entry name" value="PROKAR_LIPOPROTEIN"/>
    <property type="match status" value="1"/>
</dbReference>
<dbReference type="AlphaFoldDB" id="A0A9J6BU05"/>
<dbReference type="InterPro" id="IPR003172">
    <property type="entry name" value="ML_dom"/>
</dbReference>
<evidence type="ECO:0000256" key="1">
    <source>
        <dbReference type="SAM" id="SignalP"/>
    </source>
</evidence>
<feature type="domain" description="MD-2-related lipid-recognition" evidence="2">
    <location>
        <begin position="20"/>
        <end position="148"/>
    </location>
</feature>
<proteinExistence type="predicted"/>
<dbReference type="Proteomes" id="UP001107558">
    <property type="component" value="Chromosome 3"/>
</dbReference>
<dbReference type="SUPFAM" id="SSF81296">
    <property type="entry name" value="E set domains"/>
    <property type="match status" value="1"/>
</dbReference>
<dbReference type="Pfam" id="PF02221">
    <property type="entry name" value="E1_DerP2_DerF2"/>
    <property type="match status" value="1"/>
</dbReference>
<keyword evidence="1" id="KW-0732">Signal</keyword>
<evidence type="ECO:0000313" key="3">
    <source>
        <dbReference type="EMBL" id="KAG5673375.1"/>
    </source>
</evidence>
<name>A0A9J6BU05_POLVA</name>
<keyword evidence="4" id="KW-1185">Reference proteome</keyword>
<feature type="signal peptide" evidence="1">
    <location>
        <begin position="1"/>
        <end position="18"/>
    </location>
</feature>
<feature type="chain" id="PRO_5039889996" description="MD-2-related lipid-recognition domain-containing protein" evidence="1">
    <location>
        <begin position="19"/>
        <end position="153"/>
    </location>
</feature>
<protein>
    <recommendedName>
        <fullName evidence="2">MD-2-related lipid-recognition domain-containing protein</fullName>
    </recommendedName>
</protein>
<evidence type="ECO:0000313" key="4">
    <source>
        <dbReference type="Proteomes" id="UP001107558"/>
    </source>
</evidence>
<comment type="caution">
    <text evidence="3">The sequence shown here is derived from an EMBL/GenBank/DDBJ whole genome shotgun (WGS) entry which is preliminary data.</text>
</comment>